<feature type="transmembrane region" description="Helical" evidence="1">
    <location>
        <begin position="12"/>
        <end position="38"/>
    </location>
</feature>
<organism evidence="2 3">
    <name type="scientific">Candidatus Chaera renei</name>
    <dbReference type="NCBI Taxonomy" id="2506947"/>
    <lineage>
        <taxon>Bacteria</taxon>
        <taxon>Candidatus Saccharimonadota</taxon>
        <taxon>Candidatus Saccharimonadia</taxon>
        <taxon>Candidatus Saccharimonadales</taxon>
        <taxon>Candidatus Saccharimonadaceae</taxon>
        <taxon>Candidatus Chaera</taxon>
    </lineage>
</organism>
<sequence>MGVSRSRGFTVIEVIIFLAISGLMLLIAFIGTGVTIQWTRFSDSVRSTESYLQAQYDEILNGINPRNGSQVCSRGSVSSGAPGDPPGSSTCVLMGKAVKFTNGSGILDTYYIVGSEPTGVDLSAQTDASLISLYQPQLVTVAGTTDSYKLPWDATVNSVKRQDGVPANFYALIRSPLSSNILAYIFTYDGMSNNLTPFVSDPTNRGKSANVCVKSADVIGSIAAINIASGQGPSTVSSNFNADPATAC</sequence>
<evidence type="ECO:0000313" key="3">
    <source>
        <dbReference type="Proteomes" id="UP000289269"/>
    </source>
</evidence>
<keyword evidence="1" id="KW-0812">Transmembrane</keyword>
<evidence type="ECO:0000313" key="2">
    <source>
        <dbReference type="EMBL" id="RWZ79526.1"/>
    </source>
</evidence>
<accession>A0A4Q0AJ23</accession>
<dbReference type="Pfam" id="PF07963">
    <property type="entry name" value="N_methyl"/>
    <property type="match status" value="1"/>
</dbReference>
<keyword evidence="1" id="KW-0472">Membrane</keyword>
<gene>
    <name evidence="2" type="ORF">EOT04_01280</name>
</gene>
<comment type="caution">
    <text evidence="2">The sequence shown here is derived from an EMBL/GenBank/DDBJ whole genome shotgun (WGS) entry which is preliminary data.</text>
</comment>
<dbReference type="EMBL" id="SCKW01000008">
    <property type="protein sequence ID" value="RWZ79526.1"/>
    <property type="molecule type" value="Genomic_DNA"/>
</dbReference>
<proteinExistence type="predicted"/>
<protein>
    <submittedName>
        <fullName evidence="2">Uncharacterized protein</fullName>
    </submittedName>
</protein>
<reference evidence="2" key="1">
    <citation type="submission" date="2019-01" db="EMBL/GenBank/DDBJ databases">
        <title>Genomic signatures and co-occurrence patterns of the ultra-small Saccharimodia (Patescibacteria phylum) suggest a symbiotic lifestyle.</title>
        <authorList>
            <person name="Lemos L."/>
            <person name="Medeiros J."/>
            <person name="Andreote F."/>
            <person name="Fernandes G."/>
            <person name="Varani A."/>
            <person name="Oliveira G."/>
            <person name="Pylro V."/>
        </authorList>
    </citation>
    <scope>NUCLEOTIDE SEQUENCE [LARGE SCALE GENOMIC DNA]</scope>
    <source>
        <strain evidence="2">AMD01</strain>
    </source>
</reference>
<evidence type="ECO:0000256" key="1">
    <source>
        <dbReference type="SAM" id="Phobius"/>
    </source>
</evidence>
<keyword evidence="3" id="KW-1185">Reference proteome</keyword>
<dbReference type="AlphaFoldDB" id="A0A4Q0AJ23"/>
<dbReference type="Proteomes" id="UP000289269">
    <property type="component" value="Unassembled WGS sequence"/>
</dbReference>
<name>A0A4Q0AJ23_9BACT</name>
<dbReference type="InterPro" id="IPR012902">
    <property type="entry name" value="N_methyl_site"/>
</dbReference>
<keyword evidence="1" id="KW-1133">Transmembrane helix</keyword>